<gene>
    <name evidence="1" type="ORF">SAMN05216352_102410</name>
</gene>
<reference evidence="1 2" key="1">
    <citation type="submission" date="2016-10" db="EMBL/GenBank/DDBJ databases">
        <authorList>
            <person name="de Groot N.N."/>
        </authorList>
    </citation>
    <scope>NUCLEOTIDE SEQUENCE [LARGE SCALE GENOMIC DNA]</scope>
    <source>
        <strain evidence="2">P4B,CCM 7963,CECT 7998,DSM 25260,IBRC-M 10614,KCTC 13821</strain>
    </source>
</reference>
<evidence type="ECO:0000313" key="1">
    <source>
        <dbReference type="EMBL" id="SDH74175.1"/>
    </source>
</evidence>
<organism evidence="1 2">
    <name type="scientific">Alteribacillus bidgolensis</name>
    <dbReference type="NCBI Taxonomy" id="930129"/>
    <lineage>
        <taxon>Bacteria</taxon>
        <taxon>Bacillati</taxon>
        <taxon>Bacillota</taxon>
        <taxon>Bacilli</taxon>
        <taxon>Bacillales</taxon>
        <taxon>Bacillaceae</taxon>
        <taxon>Alteribacillus</taxon>
    </lineage>
</organism>
<dbReference type="EMBL" id="FNDU01000002">
    <property type="protein sequence ID" value="SDH74175.1"/>
    <property type="molecule type" value="Genomic_DNA"/>
</dbReference>
<protein>
    <submittedName>
        <fullName evidence="1">Uncharacterized protein</fullName>
    </submittedName>
</protein>
<dbReference type="Proteomes" id="UP000199017">
    <property type="component" value="Unassembled WGS sequence"/>
</dbReference>
<dbReference type="STRING" id="930129.SAMN05216352_102410"/>
<sequence length="60" mass="6736">MYMKTRQTSVPGLFQQTKKSRVSKSLQLTKQAPDCVYDIPELVALLKSIGNIGGKQAEFY</sequence>
<evidence type="ECO:0000313" key="2">
    <source>
        <dbReference type="Proteomes" id="UP000199017"/>
    </source>
</evidence>
<dbReference type="AlphaFoldDB" id="A0A1G8EWF0"/>
<name>A0A1G8EWF0_9BACI</name>
<proteinExistence type="predicted"/>
<keyword evidence="2" id="KW-1185">Reference proteome</keyword>
<accession>A0A1G8EWF0</accession>